<dbReference type="SUPFAM" id="SSF90123">
    <property type="entry name" value="ABC transporter transmembrane region"/>
    <property type="match status" value="1"/>
</dbReference>
<dbReference type="InterPro" id="IPR011527">
    <property type="entry name" value="ABC1_TM_dom"/>
</dbReference>
<dbReference type="InterPro" id="IPR039421">
    <property type="entry name" value="Type_1_exporter"/>
</dbReference>
<dbReference type="PROSITE" id="PS00211">
    <property type="entry name" value="ABC_TRANSPORTER_1"/>
    <property type="match status" value="1"/>
</dbReference>
<dbReference type="InterPro" id="IPR003593">
    <property type="entry name" value="AAA+_ATPase"/>
</dbReference>
<feature type="transmembrane region" description="Helical" evidence="11">
    <location>
        <begin position="384"/>
        <end position="407"/>
    </location>
</feature>
<dbReference type="VEuPathDB" id="FungiDB:D8B26_003097"/>
<evidence type="ECO:0000256" key="6">
    <source>
        <dbReference type="ARBA" id="ARBA00022840"/>
    </source>
</evidence>
<dbReference type="VEuPathDB" id="FungiDB:CPSG_02388"/>
<dbReference type="PROSITE" id="PS50929">
    <property type="entry name" value="ABC_TM1F"/>
    <property type="match status" value="1"/>
</dbReference>
<dbReference type="GO" id="GO:0005774">
    <property type="term" value="C:vacuolar membrane"/>
    <property type="evidence" value="ECO:0007669"/>
    <property type="project" value="TreeGrafter"/>
</dbReference>
<evidence type="ECO:0000256" key="3">
    <source>
        <dbReference type="ARBA" id="ARBA00022448"/>
    </source>
</evidence>
<dbReference type="Pfam" id="PF00005">
    <property type="entry name" value="ABC_tran"/>
    <property type="match status" value="1"/>
</dbReference>
<keyword evidence="15" id="KW-1185">Reference proteome</keyword>
<accession>E9CZA1</accession>
<dbReference type="OrthoDB" id="6500128at2759"/>
<dbReference type="Gene3D" id="1.20.1560.10">
    <property type="entry name" value="ABC transporter type 1, transmembrane domain"/>
    <property type="match status" value="1"/>
</dbReference>
<evidence type="ECO:0000256" key="9">
    <source>
        <dbReference type="ARBA" id="ARBA00024363"/>
    </source>
</evidence>
<comment type="subcellular location">
    <subcellularLocation>
        <location evidence="1">Membrane</location>
        <topology evidence="1">Multi-pass membrane protein</topology>
    </subcellularLocation>
</comment>
<feature type="transmembrane region" description="Helical" evidence="11">
    <location>
        <begin position="92"/>
        <end position="111"/>
    </location>
</feature>
<feature type="compositionally biased region" description="Polar residues" evidence="10">
    <location>
        <begin position="191"/>
        <end position="204"/>
    </location>
</feature>
<evidence type="ECO:0000256" key="10">
    <source>
        <dbReference type="SAM" id="MobiDB-lite"/>
    </source>
</evidence>
<dbReference type="GO" id="GO:0016887">
    <property type="term" value="F:ATP hydrolysis activity"/>
    <property type="evidence" value="ECO:0007669"/>
    <property type="project" value="InterPro"/>
</dbReference>
<dbReference type="Pfam" id="PF00664">
    <property type="entry name" value="ABC_membrane"/>
    <property type="match status" value="1"/>
</dbReference>
<keyword evidence="6" id="KW-0067">ATP-binding</keyword>
<gene>
    <name evidence="14" type="ORF">CPSG_02388</name>
</gene>
<dbReference type="GO" id="GO:0140359">
    <property type="term" value="F:ABC-type transporter activity"/>
    <property type="evidence" value="ECO:0007669"/>
    <property type="project" value="InterPro"/>
</dbReference>
<proteinExistence type="inferred from homology"/>
<evidence type="ECO:0000256" key="7">
    <source>
        <dbReference type="ARBA" id="ARBA00022989"/>
    </source>
</evidence>
<dbReference type="GO" id="GO:0005524">
    <property type="term" value="F:ATP binding"/>
    <property type="evidence" value="ECO:0007669"/>
    <property type="project" value="UniProtKB-KW"/>
</dbReference>
<keyword evidence="5" id="KW-0547">Nucleotide-binding</keyword>
<dbReference type="SUPFAM" id="SSF52540">
    <property type="entry name" value="P-loop containing nucleoside triphosphate hydrolases"/>
    <property type="match status" value="1"/>
</dbReference>
<feature type="transmembrane region" description="Helical" evidence="11">
    <location>
        <begin position="150"/>
        <end position="168"/>
    </location>
</feature>
<reference evidence="15" key="1">
    <citation type="journal article" date="2010" name="Genome Res.">
        <title>Population genomic sequencing of Coccidioides fungi reveals recent hybridization and transposon control.</title>
        <authorList>
            <person name="Neafsey D.E."/>
            <person name="Barker B.M."/>
            <person name="Sharpton T.J."/>
            <person name="Stajich J.E."/>
            <person name="Park D.J."/>
            <person name="Whiston E."/>
            <person name="Hung C.-Y."/>
            <person name="McMahan C."/>
            <person name="White J."/>
            <person name="Sykes S."/>
            <person name="Heiman D."/>
            <person name="Young S."/>
            <person name="Zeng Q."/>
            <person name="Abouelleil A."/>
            <person name="Aftuck L."/>
            <person name="Bessette D."/>
            <person name="Brown A."/>
            <person name="FitzGerald M."/>
            <person name="Lui A."/>
            <person name="Macdonald J.P."/>
            <person name="Priest M."/>
            <person name="Orbach M.J."/>
            <person name="Galgiani J.N."/>
            <person name="Kirkland T.N."/>
            <person name="Cole G.T."/>
            <person name="Birren B.W."/>
            <person name="Henn M.R."/>
            <person name="Taylor J.W."/>
            <person name="Rounsley S.D."/>
        </authorList>
    </citation>
    <scope>NUCLEOTIDE SEQUENCE [LARGE SCALE GENOMIC DNA]</scope>
    <source>
        <strain evidence="15">RMSCC 757 / Silveira</strain>
    </source>
</reference>
<dbReference type="InterPro" id="IPR017871">
    <property type="entry name" value="ABC_transporter-like_CS"/>
</dbReference>
<dbReference type="AlphaFoldDB" id="E9CZA1"/>
<dbReference type="SMART" id="SM00382">
    <property type="entry name" value="AAA"/>
    <property type="match status" value="1"/>
</dbReference>
<dbReference type="PANTHER" id="PTHR24221:SF651">
    <property type="entry name" value="HEAVY METAL TOLERANCE PROTEIN"/>
    <property type="match status" value="1"/>
</dbReference>
<name>E9CZA1_COCPS</name>
<evidence type="ECO:0000256" key="2">
    <source>
        <dbReference type="ARBA" id="ARBA00007577"/>
    </source>
</evidence>
<dbReference type="CDD" id="cd18583">
    <property type="entry name" value="ABC_6TM_HMT1"/>
    <property type="match status" value="1"/>
</dbReference>
<keyword evidence="7 11" id="KW-1133">Transmembrane helix</keyword>
<feature type="domain" description="ABC transmembrane type-1" evidence="13">
    <location>
        <begin position="274"/>
        <end position="557"/>
    </location>
</feature>
<evidence type="ECO:0000259" key="13">
    <source>
        <dbReference type="PROSITE" id="PS50929"/>
    </source>
</evidence>
<dbReference type="PANTHER" id="PTHR24221">
    <property type="entry name" value="ATP-BINDING CASSETTE SUB-FAMILY B"/>
    <property type="match status" value="1"/>
</dbReference>
<feature type="transmembrane region" description="Helical" evidence="11">
    <location>
        <begin position="501"/>
        <end position="522"/>
    </location>
</feature>
<dbReference type="FunFam" id="3.40.50.300:FF:000287">
    <property type="entry name" value="Multidrug ABC transporter ATP-binding protein"/>
    <property type="match status" value="1"/>
</dbReference>
<dbReference type="HOGENOM" id="CLU_000604_6_2_1"/>
<evidence type="ECO:0000313" key="14">
    <source>
        <dbReference type="EMBL" id="EFW20545.1"/>
    </source>
</evidence>
<dbReference type="Gene3D" id="3.40.50.300">
    <property type="entry name" value="P-loop containing nucleotide triphosphate hydrolases"/>
    <property type="match status" value="1"/>
</dbReference>
<sequence>MAGIPSGFELALVKVLYSVLPLVSACFFFIATGIRSIIAPKERLNPSRSKRHWRFTVGICVVTIFFSYVADAITSTFTFIPEIRPPTVPGRLFYSWASSLLWFINFLWFLDLAGPATYPFYGTWVAYLAGEGLLLQVSLKIHLPRIDTEVLLVACRFALLVTLVLAALRSHFVPTEEKQPDEEATPLLSAQEVTQQDSQSTRPSYGSCYSRADESAQPDVDISAKSKSQNGDSTEDSLTNEEDERTFWHIVEFLRSFLPFFWPSGKPAYQLLYLGIGGCLVVERIMNVIIPLQLGLITNLLTKSDGSIPWKEITVFIGLRLLHSSGGLSALRSFMWMPLEDLSYQKVSTTAFNHIMSLSCDFHDSKVSGAVWETIVRAQQVKDAVNHICFILIPTIVDLALAVSILYYLFDVYMALITATVTVMFLWTSGKIIDRQKNKQRDWIDKRMKEFSILCESTANWKTVAYFNRVPYEELRYRSSVKDHLKSRVGFRLWSGIENSIQSLVLLSGLMAACFIAAYGVATGSKPIGSFVMMLSYWAQLSNPLQSLANGFAGIVRDMVDAEELLVLLQQKPTVSDIPGAKPLVFDDGNIEFDGVRFSYDGKREVLKNVTFRAPAGKITAIVGKTGGGKSTILKLLCRFYDPVAGVINIDGQNTSKVALSSLREVLGVVPQDPVLFHDSIMANIRYASLGAADEEIVEACKAVALHEKIMSFPHGYDTVVGERGMKLSGGELQRVAIARAMIKNPKIVLLDEATSSVDSETEAHVQRSLKMLCAGRTTIVIAHRLSTIMNADQILVVNDGEIVERGTHPELLENRSYYHRLCSWQGFTTEGPKDKQSQVIINDINPLEATMENSALPMRLQDPAGNNSAQISNAERPGIAYYAAESEIPPQDLIDQDELCERCGNCLNIISSAMETSKRMAHPSRILKPEAPEFVPRAFQNYVSGPLHPYYIQVDANRSASNQRYTDHPPSGYASDTGESVEICTGYEENKPSEPKRKIDDGHMPTCPPLNDMPGNGVKLIAISSRERFPVGNEQHHSVIEEVLGAIGNHAKKNIIRRELSKSEPAGLMIGMNGDSGDVDRGLESSPVSRHDIPISQEPAAKTNEIPLRKHRRRRRRNNWRRRKEMRTTASTQSGTDGMRSSDQMDAKCAI</sequence>
<dbReference type="InterPro" id="IPR036640">
    <property type="entry name" value="ABC1_TM_sf"/>
</dbReference>
<dbReference type="Proteomes" id="UP000002497">
    <property type="component" value="Unassembled WGS sequence"/>
</dbReference>
<evidence type="ECO:0000259" key="12">
    <source>
        <dbReference type="PROSITE" id="PS50893"/>
    </source>
</evidence>
<evidence type="ECO:0000313" key="15">
    <source>
        <dbReference type="Proteomes" id="UP000002497"/>
    </source>
</evidence>
<dbReference type="PROSITE" id="PS50893">
    <property type="entry name" value="ABC_TRANSPORTER_2"/>
    <property type="match status" value="1"/>
</dbReference>
<feature type="compositionally biased region" description="Basic and acidic residues" evidence="10">
    <location>
        <begin position="1079"/>
        <end position="1094"/>
    </location>
</feature>
<comment type="similarity">
    <text evidence="9">Belongs to the ABC transporter superfamily. ABCB family. Heavy Metal importer (TC 3.A.1.210) subfamily.</text>
</comment>
<evidence type="ECO:0000256" key="1">
    <source>
        <dbReference type="ARBA" id="ARBA00004141"/>
    </source>
</evidence>
<reference evidence="15" key="2">
    <citation type="submission" date="2010-03" db="EMBL/GenBank/DDBJ databases">
        <title>The genome sequence of Coccidioides posadasii strain Silveira.</title>
        <authorList>
            <consortium name="The Broad Institute Genome Sequencing Center for Infectious Disease"/>
            <person name="Neafsey D."/>
            <person name="Orbach M."/>
            <person name="Henn M.R."/>
            <person name="Cole G.T."/>
            <person name="Galgiani J."/>
            <person name="Gardner M.J."/>
            <person name="Kirkland T.N."/>
            <person name="Taylor J.W."/>
            <person name="Young S.K."/>
            <person name="Zeng Q."/>
            <person name="Koehrsen M."/>
            <person name="Alvarado L."/>
            <person name="Berlin A."/>
            <person name="Borenstein D."/>
            <person name="Chapman S.B."/>
            <person name="Chen Z."/>
            <person name="Engels R."/>
            <person name="Freedman E."/>
            <person name="Gellesch M."/>
            <person name="Goldberg J."/>
            <person name="Griggs A."/>
            <person name="Gujja S."/>
            <person name="Heilman E."/>
            <person name="Heiman D."/>
            <person name="Howarth C."/>
            <person name="Jen D."/>
            <person name="Larson L."/>
            <person name="Mehta T."/>
            <person name="Neiman D."/>
            <person name="Park D."/>
            <person name="Pearson M."/>
            <person name="Richards J."/>
            <person name="Roberts A."/>
            <person name="Saif S."/>
            <person name="Shea T."/>
            <person name="Shenoy N."/>
            <person name="Sisk P."/>
            <person name="Stolte C."/>
            <person name="Sykes S."/>
            <person name="Walk T."/>
            <person name="White J."/>
            <person name="Yandava C."/>
            <person name="Haas B."/>
            <person name="Nusbaum C."/>
            <person name="Birren B."/>
        </authorList>
    </citation>
    <scope>NUCLEOTIDE SEQUENCE [LARGE SCALE GENOMIC DNA]</scope>
    <source>
        <strain evidence="15">RMSCC 757 / Silveira</strain>
    </source>
</reference>
<feature type="transmembrane region" description="Helical" evidence="11">
    <location>
        <begin position="15"/>
        <end position="34"/>
    </location>
</feature>
<dbReference type="InterPro" id="IPR003439">
    <property type="entry name" value="ABC_transporter-like_ATP-bd"/>
</dbReference>
<dbReference type="InterPro" id="IPR027417">
    <property type="entry name" value="P-loop_NTPase"/>
</dbReference>
<dbReference type="EMBL" id="GL636488">
    <property type="protein sequence ID" value="EFW20545.1"/>
    <property type="molecule type" value="Genomic_DNA"/>
</dbReference>
<keyword evidence="4 11" id="KW-0812">Transmembrane</keyword>
<feature type="region of interest" description="Disordered" evidence="10">
    <location>
        <begin position="177"/>
        <end position="240"/>
    </location>
</feature>
<evidence type="ECO:0000256" key="5">
    <source>
        <dbReference type="ARBA" id="ARBA00022741"/>
    </source>
</evidence>
<evidence type="ECO:0000256" key="8">
    <source>
        <dbReference type="ARBA" id="ARBA00023136"/>
    </source>
</evidence>
<feature type="region of interest" description="Disordered" evidence="10">
    <location>
        <begin position="1068"/>
        <end position="1152"/>
    </location>
</feature>
<feature type="compositionally biased region" description="Basic residues" evidence="10">
    <location>
        <begin position="1110"/>
        <end position="1126"/>
    </location>
</feature>
<keyword evidence="3" id="KW-0813">Transport</keyword>
<evidence type="ECO:0000256" key="4">
    <source>
        <dbReference type="ARBA" id="ARBA00022692"/>
    </source>
</evidence>
<keyword evidence="8 11" id="KW-0472">Membrane</keyword>
<feature type="transmembrane region" description="Helical" evidence="11">
    <location>
        <begin position="413"/>
        <end position="433"/>
    </location>
</feature>
<evidence type="ECO:0000256" key="11">
    <source>
        <dbReference type="SAM" id="Phobius"/>
    </source>
</evidence>
<dbReference type="eggNOG" id="KOG0056">
    <property type="taxonomic scope" value="Eukaryota"/>
</dbReference>
<feature type="compositionally biased region" description="Polar residues" evidence="10">
    <location>
        <begin position="1129"/>
        <end position="1145"/>
    </location>
</feature>
<feature type="transmembrane region" description="Helical" evidence="11">
    <location>
        <begin position="55"/>
        <end position="80"/>
    </location>
</feature>
<feature type="transmembrane region" description="Helical" evidence="11">
    <location>
        <begin position="118"/>
        <end position="138"/>
    </location>
</feature>
<comment type="similarity">
    <text evidence="2">Belongs to the ABC transporter superfamily. ABCB family. Multidrug resistance exporter (TC 3.A.1.201) subfamily.</text>
</comment>
<dbReference type="OMA" id="PFFWPSG"/>
<organism evidence="15">
    <name type="scientific">Coccidioides posadasii (strain RMSCC 757 / Silveira)</name>
    <name type="common">Valley fever fungus</name>
    <dbReference type="NCBI Taxonomy" id="443226"/>
    <lineage>
        <taxon>Eukaryota</taxon>
        <taxon>Fungi</taxon>
        <taxon>Dikarya</taxon>
        <taxon>Ascomycota</taxon>
        <taxon>Pezizomycotina</taxon>
        <taxon>Eurotiomycetes</taxon>
        <taxon>Eurotiomycetidae</taxon>
        <taxon>Onygenales</taxon>
        <taxon>Onygenaceae</taxon>
        <taxon>Coccidioides</taxon>
    </lineage>
</organism>
<protein>
    <submittedName>
        <fullName evidence="14">ATP binding protein</fullName>
    </submittedName>
</protein>
<feature type="domain" description="ABC transporter" evidence="12">
    <location>
        <begin position="591"/>
        <end position="825"/>
    </location>
</feature>